<accession>A0ABV6GIL0</accession>
<sequence>MNIQLTRKQMTRMLYSLKGDMNNSPTEVIHELFGKQKLSQTKLHSLLKKLEKKRIRHEEFGLSTNEIVTLANMCELTSLKSTSIQNWIKRDVKELIGAPDLGKKYSIDQVAILLIVRDLKAVFDFETIRNLLTIVFNNLSDRSDDLVSPIVFYETYSTILDQLERMPGISVGNQVIEEKIIYEVELYKHSFLELTTKQWNQIRNILVMTILAVLTSHIQTRALSYLQNLHNED</sequence>
<dbReference type="Proteomes" id="UP001589854">
    <property type="component" value="Unassembled WGS sequence"/>
</dbReference>
<proteinExistence type="predicted"/>
<name>A0ABV6GIL0_9BACI</name>
<dbReference type="EMBL" id="JBHLVO010000021">
    <property type="protein sequence ID" value="MFC0273533.1"/>
    <property type="molecule type" value="Genomic_DNA"/>
</dbReference>
<organism evidence="1 2">
    <name type="scientific">Metabacillus herbersteinensis</name>
    <dbReference type="NCBI Taxonomy" id="283816"/>
    <lineage>
        <taxon>Bacteria</taxon>
        <taxon>Bacillati</taxon>
        <taxon>Bacillota</taxon>
        <taxon>Bacilli</taxon>
        <taxon>Bacillales</taxon>
        <taxon>Bacillaceae</taxon>
        <taxon>Metabacillus</taxon>
    </lineage>
</organism>
<evidence type="ECO:0000313" key="1">
    <source>
        <dbReference type="EMBL" id="MFC0273533.1"/>
    </source>
</evidence>
<evidence type="ECO:0000313" key="2">
    <source>
        <dbReference type="Proteomes" id="UP001589854"/>
    </source>
</evidence>
<dbReference type="Pfam" id="PF08876">
    <property type="entry name" value="DUF1836"/>
    <property type="match status" value="1"/>
</dbReference>
<comment type="caution">
    <text evidence="1">The sequence shown here is derived from an EMBL/GenBank/DDBJ whole genome shotgun (WGS) entry which is preliminary data.</text>
</comment>
<keyword evidence="2" id="KW-1185">Reference proteome</keyword>
<dbReference type="PANTHER" id="PTHR40056">
    <property type="entry name" value="HYPOTHETICAL CYTOSOLIC PROTEIN"/>
    <property type="match status" value="1"/>
</dbReference>
<dbReference type="InterPro" id="IPR014975">
    <property type="entry name" value="DUF1836"/>
</dbReference>
<dbReference type="PANTHER" id="PTHR40056:SF1">
    <property type="entry name" value="DUF1836 DOMAIN-CONTAINING PROTEIN"/>
    <property type="match status" value="1"/>
</dbReference>
<gene>
    <name evidence="1" type="ORF">ACFFIX_19255</name>
</gene>
<protein>
    <submittedName>
        <fullName evidence="1">DUF1836 domain-containing protein</fullName>
    </submittedName>
</protein>
<dbReference type="RefSeq" id="WP_378936917.1">
    <property type="nucleotide sequence ID" value="NZ_JBHLVO010000021.1"/>
</dbReference>
<reference evidence="1 2" key="1">
    <citation type="submission" date="2024-09" db="EMBL/GenBank/DDBJ databases">
        <authorList>
            <person name="Sun Q."/>
            <person name="Mori K."/>
        </authorList>
    </citation>
    <scope>NUCLEOTIDE SEQUENCE [LARGE SCALE GENOMIC DNA]</scope>
    <source>
        <strain evidence="1 2">CCM 7228</strain>
    </source>
</reference>